<gene>
    <name evidence="1" type="ORF">METZ01_LOCUS247350</name>
</gene>
<dbReference type="AlphaFoldDB" id="A0A382I4H4"/>
<protein>
    <recommendedName>
        <fullName evidence="2">Dipeptidylpeptidase IV N-terminal domain-containing protein</fullName>
    </recommendedName>
</protein>
<dbReference type="PANTHER" id="PTHR43056:SF5">
    <property type="entry name" value="PEPTIDASE S9 PROLYL OLIGOPEPTIDASE CATALYTIC DOMAIN-CONTAINING PROTEIN"/>
    <property type="match status" value="1"/>
</dbReference>
<dbReference type="EMBL" id="UINC01065150">
    <property type="protein sequence ID" value="SVB94496.1"/>
    <property type="molecule type" value="Genomic_DNA"/>
</dbReference>
<dbReference type="PANTHER" id="PTHR43056">
    <property type="entry name" value="PEPTIDASE S9 PROLYL OLIGOPEPTIDASE"/>
    <property type="match status" value="1"/>
</dbReference>
<dbReference type="InterPro" id="IPR050585">
    <property type="entry name" value="Xaa-Pro_dipeptidyl-ppase/CocE"/>
</dbReference>
<feature type="non-terminal residue" evidence="1">
    <location>
        <position position="215"/>
    </location>
</feature>
<name>A0A382I4H4_9ZZZZ</name>
<sequence>MSDERVSLSYGSWQSPITTELIVSESISLGDMAIDGENIYWLEMRPLEGGRNVIVKRTPDGSLSDVNSAPFNARTRVHEYGGGSFIIHDGMSFFSNYADQRVYRVDPNEQDPIAITPSGIDHRYADYILDSSRENLIAVREDHTGPGEASNTLVSIKINGIGHVRTLISGADFYSSPALNPDGSLLAWVQWNHPNMPWDSTELWIAEVESDGSLT</sequence>
<dbReference type="SUPFAM" id="SSF82171">
    <property type="entry name" value="DPP6 N-terminal domain-like"/>
    <property type="match status" value="1"/>
</dbReference>
<evidence type="ECO:0008006" key="2">
    <source>
        <dbReference type="Google" id="ProtNLM"/>
    </source>
</evidence>
<organism evidence="1">
    <name type="scientific">marine metagenome</name>
    <dbReference type="NCBI Taxonomy" id="408172"/>
    <lineage>
        <taxon>unclassified sequences</taxon>
        <taxon>metagenomes</taxon>
        <taxon>ecological metagenomes</taxon>
    </lineage>
</organism>
<reference evidence="1" key="1">
    <citation type="submission" date="2018-05" db="EMBL/GenBank/DDBJ databases">
        <authorList>
            <person name="Lanie J.A."/>
            <person name="Ng W.-L."/>
            <person name="Kazmierczak K.M."/>
            <person name="Andrzejewski T.M."/>
            <person name="Davidsen T.M."/>
            <person name="Wayne K.J."/>
            <person name="Tettelin H."/>
            <person name="Glass J.I."/>
            <person name="Rusch D."/>
            <person name="Podicherti R."/>
            <person name="Tsui H.-C.T."/>
            <person name="Winkler M.E."/>
        </authorList>
    </citation>
    <scope>NUCLEOTIDE SEQUENCE</scope>
</reference>
<accession>A0A382I4H4</accession>
<evidence type="ECO:0000313" key="1">
    <source>
        <dbReference type="EMBL" id="SVB94496.1"/>
    </source>
</evidence>
<proteinExistence type="predicted"/>